<proteinExistence type="predicted"/>
<organism evidence="1 2">
    <name type="scientific">Syntrophus aciditrophicus (strain SB)</name>
    <dbReference type="NCBI Taxonomy" id="56780"/>
    <lineage>
        <taxon>Bacteria</taxon>
        <taxon>Pseudomonadati</taxon>
        <taxon>Thermodesulfobacteriota</taxon>
        <taxon>Syntrophia</taxon>
        <taxon>Syntrophales</taxon>
        <taxon>Syntrophaceae</taxon>
        <taxon>Syntrophus</taxon>
    </lineage>
</organism>
<reference evidence="1 2" key="1">
    <citation type="journal article" date="2007" name="Proc. Natl. Acad. Sci. U.S.A.">
        <title>The genome of Syntrophus aciditrophicus: life at the thermodynamic limit of microbial growth.</title>
        <authorList>
            <person name="McInerney M.J."/>
            <person name="Rohlin L."/>
            <person name="Mouttaki H."/>
            <person name="Kim U."/>
            <person name="Krupp R.S."/>
            <person name="Rios-Hernandez L."/>
            <person name="Sieber J."/>
            <person name="Struchtemeyer C.G."/>
            <person name="Bhattacharyya A."/>
            <person name="Campbell J.W."/>
            <person name="Gunsalus R.P."/>
        </authorList>
    </citation>
    <scope>NUCLEOTIDE SEQUENCE [LARGE SCALE GENOMIC DNA]</scope>
    <source>
        <strain evidence="1 2">SB</strain>
    </source>
</reference>
<accession>Q2LPT5</accession>
<protein>
    <submittedName>
        <fullName evidence="1">Hypothetical cytosolic protein</fullName>
    </submittedName>
</protein>
<dbReference type="STRING" id="56780.SYN_03330"/>
<dbReference type="InParanoid" id="Q2LPT5"/>
<dbReference type="RefSeq" id="WP_011416322.1">
    <property type="nucleotide sequence ID" value="NC_007759.1"/>
</dbReference>
<dbReference type="EMBL" id="CP000252">
    <property type="protein sequence ID" value="ABC76288.1"/>
    <property type="molecule type" value="Genomic_DNA"/>
</dbReference>
<evidence type="ECO:0000313" key="2">
    <source>
        <dbReference type="Proteomes" id="UP000001933"/>
    </source>
</evidence>
<dbReference type="HOGENOM" id="CLU_2557044_0_0_7"/>
<sequence length="82" mass="9607">MVMNIEQQKNWNEAEAERDWDRRLLRMTIFMCECGNEELKKKVCDYIAFQIAGDDMKGKSIPEISHEYRPKIVCTATNSAFS</sequence>
<gene>
    <name evidence="1" type="ORF">SYN_03330</name>
</gene>
<evidence type="ECO:0000313" key="1">
    <source>
        <dbReference type="EMBL" id="ABC76288.1"/>
    </source>
</evidence>
<dbReference type="Proteomes" id="UP000001933">
    <property type="component" value="Chromosome"/>
</dbReference>
<dbReference type="AlphaFoldDB" id="Q2LPT5"/>
<dbReference type="KEGG" id="sat:SYN_03330"/>
<keyword evidence="2" id="KW-1185">Reference proteome</keyword>
<name>Q2LPT5_SYNAS</name>